<accession>A0A2U8BSH2</accession>
<dbReference type="OrthoDB" id="9808460at2"/>
<dbReference type="AlphaFoldDB" id="A0A2U8BSH2"/>
<dbReference type="GO" id="GO:0006094">
    <property type="term" value="P:gluconeogenesis"/>
    <property type="evidence" value="ECO:0007669"/>
    <property type="project" value="TreeGrafter"/>
</dbReference>
<proteinExistence type="inferred from homology"/>
<evidence type="ECO:0000256" key="8">
    <source>
        <dbReference type="ARBA" id="ARBA00022840"/>
    </source>
</evidence>
<dbReference type="SUPFAM" id="SSF53748">
    <property type="entry name" value="Phosphoglycerate kinase"/>
    <property type="match status" value="1"/>
</dbReference>
<keyword evidence="5 10" id="KW-0808">Transferase</keyword>
<keyword evidence="8 9" id="KW-0067">ATP-binding</keyword>
<dbReference type="InterPro" id="IPR036043">
    <property type="entry name" value="Phosphoglycerate_kinase_sf"/>
</dbReference>
<feature type="binding site" evidence="9">
    <location>
        <position position="220"/>
    </location>
    <ligand>
        <name>ATP</name>
        <dbReference type="ChEBI" id="CHEBI:30616"/>
    </ligand>
</feature>
<dbReference type="PIRSF" id="PIRSF000724">
    <property type="entry name" value="Pgk"/>
    <property type="match status" value="1"/>
</dbReference>
<comment type="subunit">
    <text evidence="3">Monomer.</text>
</comment>
<dbReference type="RefSeq" id="WP_108673310.1">
    <property type="nucleotide sequence ID" value="NZ_CP025989.1"/>
</dbReference>
<name>A0A2U8BSH2_9RICK</name>
<dbReference type="GO" id="GO:0005829">
    <property type="term" value="C:cytosol"/>
    <property type="evidence" value="ECO:0007669"/>
    <property type="project" value="TreeGrafter"/>
</dbReference>
<evidence type="ECO:0000256" key="7">
    <source>
        <dbReference type="ARBA" id="ARBA00022777"/>
    </source>
</evidence>
<keyword evidence="12" id="KW-1185">Reference proteome</keyword>
<evidence type="ECO:0000313" key="12">
    <source>
        <dbReference type="Proteomes" id="UP000244519"/>
    </source>
</evidence>
<evidence type="ECO:0000256" key="2">
    <source>
        <dbReference type="ARBA" id="ARBA00008982"/>
    </source>
</evidence>
<dbReference type="EMBL" id="CP025989">
    <property type="protein sequence ID" value="AWD33292.1"/>
    <property type="molecule type" value="Genomic_DNA"/>
</dbReference>
<evidence type="ECO:0000256" key="1">
    <source>
        <dbReference type="ARBA" id="ARBA00000642"/>
    </source>
</evidence>
<organism evidence="11 12">
    <name type="scientific">Candidatus Fokinia solitaria</name>
    <dbReference type="NCBI Taxonomy" id="1802984"/>
    <lineage>
        <taxon>Bacteria</taxon>
        <taxon>Pseudomonadati</taxon>
        <taxon>Pseudomonadota</taxon>
        <taxon>Alphaproteobacteria</taxon>
        <taxon>Rickettsiales</taxon>
        <taxon>Candidatus Midichloriaceae</taxon>
        <taxon>Candidatus Fokinia</taxon>
    </lineage>
</organism>
<evidence type="ECO:0000256" key="5">
    <source>
        <dbReference type="ARBA" id="ARBA00022679"/>
    </source>
</evidence>
<comment type="similarity">
    <text evidence="2 10">Belongs to the phosphoglycerate kinase family.</text>
</comment>
<dbReference type="PANTHER" id="PTHR11406:SF23">
    <property type="entry name" value="PHOSPHOGLYCERATE KINASE 1, CHLOROPLASTIC-RELATED"/>
    <property type="match status" value="1"/>
</dbReference>
<dbReference type="Gene3D" id="3.40.50.1260">
    <property type="entry name" value="Phosphoglycerate kinase, N-terminal domain"/>
    <property type="match status" value="2"/>
</dbReference>
<feature type="binding site" evidence="9">
    <location>
        <position position="358"/>
    </location>
    <ligand>
        <name>ATP</name>
        <dbReference type="ChEBI" id="CHEBI:30616"/>
    </ligand>
</feature>
<dbReference type="PANTHER" id="PTHR11406">
    <property type="entry name" value="PHOSPHOGLYCERATE KINASE"/>
    <property type="match status" value="1"/>
</dbReference>
<dbReference type="EC" id="2.7.2.3" evidence="4 10"/>
<evidence type="ECO:0000256" key="6">
    <source>
        <dbReference type="ARBA" id="ARBA00022741"/>
    </source>
</evidence>
<evidence type="ECO:0000256" key="4">
    <source>
        <dbReference type="ARBA" id="ARBA00013061"/>
    </source>
</evidence>
<keyword evidence="6" id="KW-0547">Nucleotide-binding</keyword>
<keyword evidence="7 10" id="KW-0418">Kinase</keyword>
<evidence type="ECO:0000256" key="9">
    <source>
        <dbReference type="PIRSR" id="PIRSR000724-2"/>
    </source>
</evidence>
<dbReference type="GO" id="GO:0006096">
    <property type="term" value="P:glycolytic process"/>
    <property type="evidence" value="ECO:0007669"/>
    <property type="project" value="InterPro"/>
</dbReference>
<evidence type="ECO:0000256" key="10">
    <source>
        <dbReference type="RuleBase" id="RU000532"/>
    </source>
</evidence>
<dbReference type="GO" id="GO:0005524">
    <property type="term" value="F:ATP binding"/>
    <property type="evidence" value="ECO:0007669"/>
    <property type="project" value="UniProtKB-KW"/>
</dbReference>
<dbReference type="InterPro" id="IPR015824">
    <property type="entry name" value="Phosphoglycerate_kinase_N"/>
</dbReference>
<evidence type="ECO:0000313" key="11">
    <source>
        <dbReference type="EMBL" id="AWD33292.1"/>
    </source>
</evidence>
<dbReference type="PRINTS" id="PR00477">
    <property type="entry name" value="PHGLYCKINASE"/>
</dbReference>
<dbReference type="KEGG" id="fso:Fsol_00498"/>
<feature type="binding site" evidence="9">
    <location>
        <begin position="388"/>
        <end position="391"/>
    </location>
    <ligand>
        <name>ATP</name>
        <dbReference type="ChEBI" id="CHEBI:30616"/>
    </ligand>
</feature>
<gene>
    <name evidence="11" type="ORF">Fsol_00498</name>
</gene>
<dbReference type="Pfam" id="PF00162">
    <property type="entry name" value="PGK"/>
    <property type="match status" value="1"/>
</dbReference>
<evidence type="ECO:0000256" key="3">
    <source>
        <dbReference type="ARBA" id="ARBA00011245"/>
    </source>
</evidence>
<dbReference type="GO" id="GO:0043531">
    <property type="term" value="F:ADP binding"/>
    <property type="evidence" value="ECO:0007669"/>
    <property type="project" value="TreeGrafter"/>
</dbReference>
<comment type="catalytic activity">
    <reaction evidence="1 10">
        <text>(2R)-3-phosphoglycerate + ATP = (2R)-3-phospho-glyceroyl phosphate + ADP</text>
        <dbReference type="Rhea" id="RHEA:14801"/>
        <dbReference type="ChEBI" id="CHEBI:30616"/>
        <dbReference type="ChEBI" id="CHEBI:57604"/>
        <dbReference type="ChEBI" id="CHEBI:58272"/>
        <dbReference type="ChEBI" id="CHEBI:456216"/>
        <dbReference type="EC" id="2.7.2.3"/>
    </reaction>
</comment>
<dbReference type="Proteomes" id="UP000244519">
    <property type="component" value="Chromosome"/>
</dbReference>
<protein>
    <recommendedName>
        <fullName evidence="4 10">Phosphoglycerate kinase</fullName>
        <ecNumber evidence="4 10">2.7.2.3</ecNumber>
    </recommendedName>
</protein>
<dbReference type="GO" id="GO:0004618">
    <property type="term" value="F:phosphoglycerate kinase activity"/>
    <property type="evidence" value="ECO:0007669"/>
    <property type="project" value="UniProtKB-EC"/>
</dbReference>
<reference evidence="11 12" key="1">
    <citation type="journal article" date="2018" name="Genome Biol. Evol.">
        <title>The Genome Sequence of "Candidatus Fokinia solitaria": Insights on Reductive Evolution in Rickettsiales.</title>
        <authorList>
            <person name="Floriano A.M."/>
            <person name="Castelli M."/>
            <person name="Krenek S."/>
            <person name="Berendonk T.U."/>
            <person name="Bazzocchi C."/>
            <person name="Petroni G."/>
            <person name="Sassera D."/>
        </authorList>
    </citation>
    <scope>NUCLEOTIDE SEQUENCE [LARGE SCALE GENOMIC DNA]</scope>
    <source>
        <strain evidence="11">Rio ETE_ALG 3VII</strain>
    </source>
</reference>
<dbReference type="InterPro" id="IPR001576">
    <property type="entry name" value="Phosphoglycerate_kinase"/>
</dbReference>
<sequence length="436" mass="48949">MKIFENLQNLQNFQDSFRKKITKNRAVLIRVDFNMPTDQNGNITSFQRLEKAQETINFVLKCSGIPILLAHLGEKGAKFSAYIEQINAYLRNRGFHTIHLVSDESCFTSMIKALQRLLSATEETEGKVFLIENIRLYSEEKENSHKAAQMLISEISEFYINEAFSCCHRSHMSMSALPMHTIHKFCGIRFMQELKAILPLTKTNFDDTTVILGGAKISTKLPLIKFMTGKVKNIIVSGGIANTILKYGLNYNISSSLIEIDAKSDVDNLMYDKKCKIISIDSYEKDSQMTQILLPSDFRISEDVRKESEALQLKIQELNTTKHSFSICDIGNATVLAMNNILQEQKIVIWNGPLGVYEDKRFKQGTDRTLQMLSKFTKNGVIKSFIGGGDTIACIENQSEVNITHISDGGGSFIALLSGDSLPGLNSMLSTNSHLK</sequence>